<gene>
    <name evidence="2" type="ORF">SPICUR_01940</name>
</gene>
<dbReference type="AlphaFoldDB" id="U5T1I0"/>
<dbReference type="OrthoDB" id="5794430at2"/>
<proteinExistence type="predicted"/>
<dbReference type="EMBL" id="CP005990">
    <property type="protein sequence ID" value="AGY91404.1"/>
    <property type="molecule type" value="Genomic_DNA"/>
</dbReference>
<dbReference type="eggNOG" id="ENOG50341QR">
    <property type="taxonomic scope" value="Bacteria"/>
</dbReference>
<sequence length="247" mass="28479">MAREDDRIGSRIACLRTDQLPASLISDAGYHCEVWRSSGSVLRDGERQMLDRVIKVPRTRTPAREVEILHRDHRRLREALGGIVPPTVFVRTRIDGEESVIAMAPNIRRWFDVANPSNEADLAPMINRDPRLRDALAHFITTAERWYRQEDRVLDLYGIDNLVLDSNHHLHYIDSFGVFFHADLLTILPDPDPGLAERIRLSRMRLEYLNHLLEIAHDPNENRDAESAGDTDGNAHHAGIEHRHRYR</sequence>
<evidence type="ECO:0008006" key="4">
    <source>
        <dbReference type="Google" id="ProtNLM"/>
    </source>
</evidence>
<feature type="region of interest" description="Disordered" evidence="1">
    <location>
        <begin position="219"/>
        <end position="247"/>
    </location>
</feature>
<dbReference type="STRING" id="1335757.SPICUR_01940"/>
<evidence type="ECO:0000256" key="1">
    <source>
        <dbReference type="SAM" id="MobiDB-lite"/>
    </source>
</evidence>
<dbReference type="KEGG" id="spiu:SPICUR_01940"/>
<name>U5T1I0_9GAMM</name>
<keyword evidence="3" id="KW-1185">Reference proteome</keyword>
<organism evidence="2 3">
    <name type="scientific">Spiribacter curvatus</name>
    <dbReference type="NCBI Taxonomy" id="1335757"/>
    <lineage>
        <taxon>Bacteria</taxon>
        <taxon>Pseudomonadati</taxon>
        <taxon>Pseudomonadota</taxon>
        <taxon>Gammaproteobacteria</taxon>
        <taxon>Chromatiales</taxon>
        <taxon>Ectothiorhodospiraceae</taxon>
        <taxon>Spiribacter</taxon>
    </lineage>
</organism>
<evidence type="ECO:0000313" key="2">
    <source>
        <dbReference type="EMBL" id="AGY91404.1"/>
    </source>
</evidence>
<reference evidence="2 3" key="1">
    <citation type="journal article" date="2013" name="BMC Genomics">
        <title>Genomes of "Spiribacter", a streamlined, successful halophilic bacterium.</title>
        <authorList>
            <person name="Lopez-Perez M."/>
            <person name="Ghai R."/>
            <person name="Leon M.J."/>
            <person name="Rodriguez-Olmos A."/>
            <person name="Copa-Patino J.L."/>
            <person name="Soliveri J."/>
            <person name="Sanchez-Porro C."/>
            <person name="Ventosa A."/>
            <person name="Rodriguez-Valera F."/>
        </authorList>
    </citation>
    <scope>NUCLEOTIDE SEQUENCE [LARGE SCALE GENOMIC DNA]</scope>
    <source>
        <strain evidence="2 3">UAH-SP71</strain>
    </source>
</reference>
<dbReference type="HOGENOM" id="CLU_1270250_0_0_6"/>
<evidence type="ECO:0000313" key="3">
    <source>
        <dbReference type="Proteomes" id="UP000017640"/>
    </source>
</evidence>
<accession>U5T1I0</accession>
<protein>
    <recommendedName>
        <fullName evidence="4">Aminoglycoside phosphotransferase domain-containing protein</fullName>
    </recommendedName>
</protein>
<dbReference type="Proteomes" id="UP000017640">
    <property type="component" value="Chromosome"/>
</dbReference>
<dbReference type="RefSeq" id="WP_023365499.1">
    <property type="nucleotide sequence ID" value="NC_022664.1"/>
</dbReference>